<dbReference type="Pfam" id="PF06348">
    <property type="entry name" value="DUF1059"/>
    <property type="match status" value="1"/>
</dbReference>
<protein>
    <submittedName>
        <fullName evidence="1">DUF1059 domain-containing protein</fullName>
    </submittedName>
</protein>
<organism evidence="1 2">
    <name type="scientific">Haloarcula rubra</name>
    <dbReference type="NCBI Taxonomy" id="2487747"/>
    <lineage>
        <taxon>Archaea</taxon>
        <taxon>Methanobacteriati</taxon>
        <taxon>Methanobacteriota</taxon>
        <taxon>Stenosarchaea group</taxon>
        <taxon>Halobacteria</taxon>
        <taxon>Halobacteriales</taxon>
        <taxon>Haloarculaceae</taxon>
        <taxon>Haloarcula</taxon>
    </lineage>
</organism>
<accession>A0AAW4PW76</accession>
<reference evidence="1 2" key="1">
    <citation type="submission" date="2021-06" db="EMBL/GenBank/DDBJ databases">
        <title>Halomicroarcula sp. a new haloarchaeum isolated from saline soil.</title>
        <authorList>
            <person name="Duran-Viseras A."/>
            <person name="Sanchez-Porro C."/>
            <person name="Ventosa A."/>
        </authorList>
    </citation>
    <scope>NUCLEOTIDE SEQUENCE [LARGE SCALE GENOMIC DNA]</scope>
    <source>
        <strain evidence="1 2">F13</strain>
    </source>
</reference>
<dbReference type="InterPro" id="IPR009409">
    <property type="entry name" value="DUF1059"/>
</dbReference>
<dbReference type="EMBL" id="RKLR01000015">
    <property type="protein sequence ID" value="MBX0325555.1"/>
    <property type="molecule type" value="Genomic_DNA"/>
</dbReference>
<evidence type="ECO:0000313" key="2">
    <source>
        <dbReference type="Proteomes" id="UP001430377"/>
    </source>
</evidence>
<keyword evidence="2" id="KW-1185">Reference proteome</keyword>
<sequence length="52" mass="5962">MTKQIMCDAPNCDFEVRSDTEEELVSVVQQHAEQHHDATLSREDAMGMVREI</sequence>
<dbReference type="Proteomes" id="UP001430377">
    <property type="component" value="Unassembled WGS sequence"/>
</dbReference>
<dbReference type="AlphaFoldDB" id="A0AAW4PW76"/>
<evidence type="ECO:0000313" key="1">
    <source>
        <dbReference type="EMBL" id="MBX0325555.1"/>
    </source>
</evidence>
<comment type="caution">
    <text evidence="1">The sequence shown here is derived from an EMBL/GenBank/DDBJ whole genome shotgun (WGS) entry which is preliminary data.</text>
</comment>
<proteinExistence type="predicted"/>
<name>A0AAW4PW76_9EURY</name>
<gene>
    <name evidence="1" type="ORF">EGH21_21250</name>
</gene>